<comment type="caution">
    <text evidence="10">The sequence shown here is derived from an EMBL/GenBank/DDBJ whole genome shotgun (WGS) entry which is preliminary data.</text>
</comment>
<evidence type="ECO:0000256" key="5">
    <source>
        <dbReference type="ARBA" id="ARBA00022989"/>
    </source>
</evidence>
<dbReference type="OrthoDB" id="1076133at2"/>
<dbReference type="EMBL" id="RSFW01000002">
    <property type="protein sequence ID" value="RSD29219.1"/>
    <property type="molecule type" value="Genomic_DNA"/>
</dbReference>
<dbReference type="Proteomes" id="UP000279911">
    <property type="component" value="Unassembled WGS sequence"/>
</dbReference>
<evidence type="ECO:0000256" key="1">
    <source>
        <dbReference type="ARBA" id="ARBA00004651"/>
    </source>
</evidence>
<dbReference type="GO" id="GO:0005886">
    <property type="term" value="C:plasma membrane"/>
    <property type="evidence" value="ECO:0007669"/>
    <property type="project" value="UniProtKB-SubCell"/>
</dbReference>
<dbReference type="Gene3D" id="3.30.240.20">
    <property type="entry name" value="bsu07140 like domains"/>
    <property type="match status" value="2"/>
</dbReference>
<dbReference type="AlphaFoldDB" id="A0A427TXL4"/>
<dbReference type="Pfam" id="PF04239">
    <property type="entry name" value="DUF421"/>
    <property type="match status" value="1"/>
</dbReference>
<reference evidence="11" key="1">
    <citation type="submission" date="2018-12" db="EMBL/GenBank/DDBJ databases">
        <title>Bacillus chawlae sp. nov., Bacillus glennii sp. nov., and Bacillus saganii sp. nov. Isolated from the Vehicle Assembly Building at Kennedy Space Center where the Viking Spacecraft were Assembled.</title>
        <authorList>
            <person name="Seuylemezian A."/>
            <person name="Vaishampayan P."/>
        </authorList>
    </citation>
    <scope>NUCLEOTIDE SEQUENCE [LARGE SCALE GENOMIC DNA]</scope>
    <source>
        <strain evidence="11">DSM 13966</strain>
    </source>
</reference>
<accession>A0A427TXL4</accession>
<evidence type="ECO:0000256" key="3">
    <source>
        <dbReference type="ARBA" id="ARBA00022475"/>
    </source>
</evidence>
<sequence>MVYPLIAVKLVIGLSALIAVTRLLGKKEMSQVTPFDFVYAIVLGGLVEENLFEKSPSTIWEMLFGIAVWGILIFIVEKATQKSDKLRPILKGRAEPIVKNGEVLIQNLEKAELEMEQLKSLLRLKGVFSMKEVKDVILETSGDISVLLKPEAQATTYAGLHVKAPSTDIPECVVDEGEISHKGLENIGENQEWLMEKLAEEGHKDVSSIYYAEWSEADGLYVQQMHSS</sequence>
<evidence type="ECO:0000256" key="4">
    <source>
        <dbReference type="ARBA" id="ARBA00022692"/>
    </source>
</evidence>
<evidence type="ECO:0000313" key="11">
    <source>
        <dbReference type="Proteomes" id="UP000279911"/>
    </source>
</evidence>
<dbReference type="InterPro" id="IPR023090">
    <property type="entry name" value="UPF0702_alpha/beta_dom_sf"/>
</dbReference>
<proteinExistence type="inferred from homology"/>
<evidence type="ECO:0000259" key="9">
    <source>
        <dbReference type="Pfam" id="PF20730"/>
    </source>
</evidence>
<evidence type="ECO:0000256" key="6">
    <source>
        <dbReference type="ARBA" id="ARBA00023136"/>
    </source>
</evidence>
<protein>
    <submittedName>
        <fullName evidence="10">DUF421 domain-containing protein</fullName>
    </submittedName>
</protein>
<name>A0A427TXL4_9BACI</name>
<feature type="domain" description="YetF-like N-terminal transmembrane" evidence="9">
    <location>
        <begin position="5"/>
        <end position="77"/>
    </location>
</feature>
<feature type="transmembrane region" description="Helical" evidence="7">
    <location>
        <begin position="6"/>
        <end position="25"/>
    </location>
</feature>
<dbReference type="Pfam" id="PF20730">
    <property type="entry name" value="YetF_N"/>
    <property type="match status" value="1"/>
</dbReference>
<evidence type="ECO:0000256" key="2">
    <source>
        <dbReference type="ARBA" id="ARBA00006448"/>
    </source>
</evidence>
<comment type="subcellular location">
    <subcellularLocation>
        <location evidence="1">Cell membrane</location>
        <topology evidence="1">Multi-pass membrane protein</topology>
    </subcellularLocation>
</comment>
<keyword evidence="3" id="KW-1003">Cell membrane</keyword>
<keyword evidence="4 7" id="KW-0812">Transmembrane</keyword>
<organism evidence="10 11">
    <name type="scientific">Mesobacillus subterraneus</name>
    <dbReference type="NCBI Taxonomy" id="285983"/>
    <lineage>
        <taxon>Bacteria</taxon>
        <taxon>Bacillati</taxon>
        <taxon>Bacillota</taxon>
        <taxon>Bacilli</taxon>
        <taxon>Bacillales</taxon>
        <taxon>Bacillaceae</taxon>
        <taxon>Mesobacillus</taxon>
    </lineage>
</organism>
<dbReference type="InterPro" id="IPR007353">
    <property type="entry name" value="DUF421"/>
</dbReference>
<keyword evidence="6 7" id="KW-0472">Membrane</keyword>
<evidence type="ECO:0000259" key="8">
    <source>
        <dbReference type="Pfam" id="PF04239"/>
    </source>
</evidence>
<comment type="similarity">
    <text evidence="2">Belongs to the UPF0702 family.</text>
</comment>
<dbReference type="PANTHER" id="PTHR34582">
    <property type="entry name" value="UPF0702 TRANSMEMBRANE PROTEIN YCAP"/>
    <property type="match status" value="1"/>
</dbReference>
<keyword evidence="5 7" id="KW-1133">Transmembrane helix</keyword>
<dbReference type="InterPro" id="IPR048454">
    <property type="entry name" value="YetF_N"/>
</dbReference>
<gene>
    <name evidence="10" type="ORF">EJA10_00780</name>
</gene>
<feature type="transmembrane region" description="Helical" evidence="7">
    <location>
        <begin position="58"/>
        <end position="76"/>
    </location>
</feature>
<dbReference type="PANTHER" id="PTHR34582:SF5">
    <property type="entry name" value="UPF0702 TRANSMEMBRANE PROTEIN YETF"/>
    <property type="match status" value="1"/>
</dbReference>
<feature type="domain" description="YetF C-terminal" evidence="8">
    <location>
        <begin position="81"/>
        <end position="215"/>
    </location>
</feature>
<evidence type="ECO:0000313" key="10">
    <source>
        <dbReference type="EMBL" id="RSD29219.1"/>
    </source>
</evidence>
<evidence type="ECO:0000256" key="7">
    <source>
        <dbReference type="SAM" id="Phobius"/>
    </source>
</evidence>
<dbReference type="RefSeq" id="WP_125478090.1">
    <property type="nucleotide sequence ID" value="NZ_RSFW01000002.1"/>
</dbReference>